<dbReference type="AlphaFoldDB" id="A0A383DAQ7"/>
<evidence type="ECO:0000313" key="1">
    <source>
        <dbReference type="EMBL" id="SVE41411.1"/>
    </source>
</evidence>
<accession>A0A383DAQ7</accession>
<gene>
    <name evidence="1" type="ORF">METZ01_LOCUS494265</name>
</gene>
<name>A0A383DAQ7_9ZZZZ</name>
<dbReference type="EMBL" id="UINC01215632">
    <property type="protein sequence ID" value="SVE41411.1"/>
    <property type="molecule type" value="Genomic_DNA"/>
</dbReference>
<reference evidence="1" key="1">
    <citation type="submission" date="2018-05" db="EMBL/GenBank/DDBJ databases">
        <authorList>
            <person name="Lanie J.A."/>
            <person name="Ng W.-L."/>
            <person name="Kazmierczak K.M."/>
            <person name="Andrzejewski T.M."/>
            <person name="Davidsen T.M."/>
            <person name="Wayne K.J."/>
            <person name="Tettelin H."/>
            <person name="Glass J.I."/>
            <person name="Rusch D."/>
            <person name="Podicherti R."/>
            <person name="Tsui H.-C.T."/>
            <person name="Winkler M.E."/>
        </authorList>
    </citation>
    <scope>NUCLEOTIDE SEQUENCE</scope>
</reference>
<protein>
    <submittedName>
        <fullName evidence="1">Uncharacterized protein</fullName>
    </submittedName>
</protein>
<organism evidence="1">
    <name type="scientific">marine metagenome</name>
    <dbReference type="NCBI Taxonomy" id="408172"/>
    <lineage>
        <taxon>unclassified sequences</taxon>
        <taxon>metagenomes</taxon>
        <taxon>ecological metagenomes</taxon>
    </lineage>
</organism>
<proteinExistence type="predicted"/>
<sequence>MHKELCTEAINALEALRDSDVNFTVGEVQLYLTDVDGLIMELCIGIDDDGEVRKSMSHYDDLDELRTARDEQFSDDLQEQGLLN</sequence>